<organism evidence="5 6">
    <name type="scientific">Paraburkholderia tagetis</name>
    <dbReference type="NCBI Taxonomy" id="2913261"/>
    <lineage>
        <taxon>Bacteria</taxon>
        <taxon>Pseudomonadati</taxon>
        <taxon>Pseudomonadota</taxon>
        <taxon>Betaproteobacteria</taxon>
        <taxon>Burkholderiales</taxon>
        <taxon>Burkholderiaceae</taxon>
        <taxon>Paraburkholderia</taxon>
    </lineage>
</organism>
<comment type="similarity">
    <text evidence="1">Belongs to the short-chain dehydrogenases/reductases (SDR) family.</text>
</comment>
<protein>
    <submittedName>
        <fullName evidence="5">SDR family oxidoreductase</fullName>
    </submittedName>
</protein>
<name>A0A9X1RSS6_9BURK</name>
<dbReference type="SUPFAM" id="SSF51735">
    <property type="entry name" value="NAD(P)-binding Rossmann-fold domains"/>
    <property type="match status" value="1"/>
</dbReference>
<dbReference type="Gene3D" id="3.40.50.720">
    <property type="entry name" value="NAD(P)-binding Rossmann-like Domain"/>
    <property type="match status" value="1"/>
</dbReference>
<dbReference type="GO" id="GO:0016491">
    <property type="term" value="F:oxidoreductase activity"/>
    <property type="evidence" value="ECO:0007669"/>
    <property type="project" value="UniProtKB-KW"/>
</dbReference>
<dbReference type="SMART" id="SM00822">
    <property type="entry name" value="PKS_KR"/>
    <property type="match status" value="1"/>
</dbReference>
<dbReference type="InterPro" id="IPR002347">
    <property type="entry name" value="SDR_fam"/>
</dbReference>
<dbReference type="PRINTS" id="PR00081">
    <property type="entry name" value="GDHRDH"/>
</dbReference>
<gene>
    <name evidence="5" type="ORF">L5014_18700</name>
</gene>
<evidence type="ECO:0000313" key="5">
    <source>
        <dbReference type="EMBL" id="MCG5075372.1"/>
    </source>
</evidence>
<comment type="caution">
    <text evidence="5">The sequence shown here is derived from an EMBL/GenBank/DDBJ whole genome shotgun (WGS) entry which is preliminary data.</text>
</comment>
<dbReference type="NCBIfam" id="NF005495">
    <property type="entry name" value="PRK07109.1"/>
    <property type="match status" value="1"/>
</dbReference>
<evidence type="ECO:0000259" key="4">
    <source>
        <dbReference type="SMART" id="SM00822"/>
    </source>
</evidence>
<dbReference type="InterPro" id="IPR036291">
    <property type="entry name" value="NAD(P)-bd_dom_sf"/>
</dbReference>
<evidence type="ECO:0000256" key="3">
    <source>
        <dbReference type="SAM" id="MobiDB-lite"/>
    </source>
</evidence>
<feature type="region of interest" description="Disordered" evidence="3">
    <location>
        <begin position="278"/>
        <end position="303"/>
    </location>
</feature>
<dbReference type="PANTHER" id="PTHR44196:SF1">
    <property type="entry name" value="DEHYDROGENASE_REDUCTASE SDR FAMILY MEMBER 7B"/>
    <property type="match status" value="1"/>
</dbReference>
<dbReference type="AlphaFoldDB" id="A0A9X1RSS6"/>
<accession>A0A9X1RSS6</accession>
<keyword evidence="2" id="KW-0560">Oxidoreductase</keyword>
<dbReference type="EMBL" id="JAKLJA010000015">
    <property type="protein sequence ID" value="MCG5075372.1"/>
    <property type="molecule type" value="Genomic_DNA"/>
</dbReference>
<dbReference type="PANTHER" id="PTHR44196">
    <property type="entry name" value="DEHYDROGENASE/REDUCTASE SDR FAMILY MEMBER 7B"/>
    <property type="match status" value="1"/>
</dbReference>
<dbReference type="Pfam" id="PF00106">
    <property type="entry name" value="adh_short"/>
    <property type="match status" value="1"/>
</dbReference>
<evidence type="ECO:0000256" key="2">
    <source>
        <dbReference type="ARBA" id="ARBA00023002"/>
    </source>
</evidence>
<dbReference type="InterPro" id="IPR020904">
    <property type="entry name" value="Sc_DH/Rdtase_CS"/>
</dbReference>
<dbReference type="RefSeq" id="WP_238465232.1">
    <property type="nucleotide sequence ID" value="NZ_JAKLJA010000015.1"/>
</dbReference>
<dbReference type="InterPro" id="IPR057326">
    <property type="entry name" value="KR_dom"/>
</dbReference>
<dbReference type="Proteomes" id="UP001139308">
    <property type="component" value="Unassembled WGS sequence"/>
</dbReference>
<reference evidence="5" key="1">
    <citation type="submission" date="2022-01" db="EMBL/GenBank/DDBJ databases">
        <title>Genome sequence and assembly of Parabukholderia sp. RG36.</title>
        <authorList>
            <person name="Chhetri G."/>
        </authorList>
    </citation>
    <scope>NUCLEOTIDE SEQUENCE</scope>
    <source>
        <strain evidence="5">RG36</strain>
    </source>
</reference>
<dbReference type="PROSITE" id="PS00061">
    <property type="entry name" value="ADH_SHORT"/>
    <property type="match status" value="1"/>
</dbReference>
<dbReference type="GO" id="GO:0016020">
    <property type="term" value="C:membrane"/>
    <property type="evidence" value="ECO:0007669"/>
    <property type="project" value="TreeGrafter"/>
</dbReference>
<keyword evidence="6" id="KW-1185">Reference proteome</keyword>
<evidence type="ECO:0000313" key="6">
    <source>
        <dbReference type="Proteomes" id="UP001139308"/>
    </source>
</evidence>
<sequence length="355" mass="38127">MNHQECHVMERTERTQNRIVLVTGAGAGVGRAVAEEFARAGYDVAMLSREPERLARAAAQLRGYGVRVLAIPTDVADAQAVESAASRVESELGAIGVWVNVAMATVFAPVSALCARDVERATQVTYLGQVYGTMAALARMRRRNRGTIVNVGSALASRSVPLQAAYCGAKFAVRGFTDALRSEILHDGLDVQLSLVDLPAINTPQFDWAANRTGKRARPVAPVYQPEVAARAIRFAAEHRRRTLWLGWSTARAIAADLLAPGLVDRYLASAGYRGQLTDEPRASDAPDNLHAPVPGDFDAHGRFDSEARSAGAPLFTERHAQALKGGVALGLLGLFAAALLGTRWGERRQVRDPS</sequence>
<evidence type="ECO:0000256" key="1">
    <source>
        <dbReference type="ARBA" id="ARBA00006484"/>
    </source>
</evidence>
<proteinExistence type="inferred from homology"/>
<feature type="domain" description="Ketoreductase" evidence="4">
    <location>
        <begin position="18"/>
        <end position="204"/>
    </location>
</feature>